<dbReference type="Proteomes" id="UP000324091">
    <property type="component" value="Chromosome 11"/>
</dbReference>
<evidence type="ECO:0000313" key="2">
    <source>
        <dbReference type="Proteomes" id="UP000324091"/>
    </source>
</evidence>
<keyword evidence="2" id="KW-1185">Reference proteome</keyword>
<accession>A0A5C6PH67</accession>
<sequence length="103" mass="11486">MVVANQPNIVVVDKHQKTVVVTDVARASDSNFGNKEHKKLEKYQGLKEEIERMYRRLSEVHDDLADPLYSVFLCVSVLCASPLLSSPLLSLYPAGHQQEGPPP</sequence>
<organism evidence="1 2">
    <name type="scientific">Takifugu flavidus</name>
    <name type="common">sansaifugu</name>
    <dbReference type="NCBI Taxonomy" id="433684"/>
    <lineage>
        <taxon>Eukaryota</taxon>
        <taxon>Metazoa</taxon>
        <taxon>Chordata</taxon>
        <taxon>Craniata</taxon>
        <taxon>Vertebrata</taxon>
        <taxon>Euteleostomi</taxon>
        <taxon>Actinopterygii</taxon>
        <taxon>Neopterygii</taxon>
        <taxon>Teleostei</taxon>
        <taxon>Neoteleostei</taxon>
        <taxon>Acanthomorphata</taxon>
        <taxon>Eupercaria</taxon>
        <taxon>Tetraodontiformes</taxon>
        <taxon>Tetradontoidea</taxon>
        <taxon>Tetraodontidae</taxon>
        <taxon>Takifugu</taxon>
    </lineage>
</organism>
<reference evidence="1 2" key="1">
    <citation type="submission" date="2019-04" db="EMBL/GenBank/DDBJ databases">
        <title>Chromosome genome assembly for Takifugu flavidus.</title>
        <authorList>
            <person name="Xiao S."/>
        </authorList>
    </citation>
    <scope>NUCLEOTIDE SEQUENCE [LARGE SCALE GENOMIC DNA]</scope>
    <source>
        <strain evidence="1">HTHZ2018</strain>
        <tissue evidence="1">Muscle</tissue>
    </source>
</reference>
<protein>
    <submittedName>
        <fullName evidence="1">Uncharacterized protein</fullName>
    </submittedName>
</protein>
<dbReference type="EMBL" id="RHFK02000003">
    <property type="protein sequence ID" value="TWW78201.1"/>
    <property type="molecule type" value="Genomic_DNA"/>
</dbReference>
<comment type="caution">
    <text evidence="1">The sequence shown here is derived from an EMBL/GenBank/DDBJ whole genome shotgun (WGS) entry which is preliminary data.</text>
</comment>
<proteinExistence type="predicted"/>
<gene>
    <name evidence="1" type="ORF">D4764_11G0003220</name>
</gene>
<evidence type="ECO:0000313" key="1">
    <source>
        <dbReference type="EMBL" id="TWW78201.1"/>
    </source>
</evidence>
<name>A0A5C6PH67_9TELE</name>
<dbReference type="AlphaFoldDB" id="A0A5C6PH67"/>